<dbReference type="InterPro" id="IPR002052">
    <property type="entry name" value="DNA_methylase_N6_adenine_CS"/>
</dbReference>
<dbReference type="GO" id="GO:0032259">
    <property type="term" value="P:methylation"/>
    <property type="evidence" value="ECO:0007669"/>
    <property type="project" value="UniProtKB-KW"/>
</dbReference>
<dbReference type="PANTHER" id="PTHR45875">
    <property type="entry name" value="METHYLTRANSFERASE N6AMT1"/>
    <property type="match status" value="1"/>
</dbReference>
<dbReference type="GO" id="GO:0008276">
    <property type="term" value="F:protein methyltransferase activity"/>
    <property type="evidence" value="ECO:0007669"/>
    <property type="project" value="TreeGrafter"/>
</dbReference>
<dbReference type="InterPro" id="IPR007848">
    <property type="entry name" value="Small_mtfrase_dom"/>
</dbReference>
<evidence type="ECO:0000256" key="2">
    <source>
        <dbReference type="ARBA" id="ARBA00022603"/>
    </source>
</evidence>
<evidence type="ECO:0000256" key="4">
    <source>
        <dbReference type="ARBA" id="ARBA00022691"/>
    </source>
</evidence>
<dbReference type="PROSITE" id="PS00092">
    <property type="entry name" value="N6_MTASE"/>
    <property type="match status" value="1"/>
</dbReference>
<comment type="similarity">
    <text evidence="1">Belongs to the eukaryotic/archaeal PrmC-related family.</text>
</comment>
<evidence type="ECO:0000256" key="1">
    <source>
        <dbReference type="ARBA" id="ARBA00006149"/>
    </source>
</evidence>
<evidence type="ECO:0000256" key="3">
    <source>
        <dbReference type="ARBA" id="ARBA00022679"/>
    </source>
</evidence>
<dbReference type="GO" id="GO:0003676">
    <property type="term" value="F:nucleic acid binding"/>
    <property type="evidence" value="ECO:0007669"/>
    <property type="project" value="InterPro"/>
</dbReference>
<dbReference type="GO" id="GO:0035657">
    <property type="term" value="C:eRF1 methyltransferase complex"/>
    <property type="evidence" value="ECO:0007669"/>
    <property type="project" value="TreeGrafter"/>
</dbReference>
<evidence type="ECO:0000313" key="6">
    <source>
        <dbReference type="EMBL" id="NVK76475.1"/>
    </source>
</evidence>
<dbReference type="SUPFAM" id="SSF53335">
    <property type="entry name" value="S-adenosyl-L-methionine-dependent methyltransferases"/>
    <property type="match status" value="1"/>
</dbReference>
<dbReference type="Proteomes" id="UP000587462">
    <property type="component" value="Unassembled WGS sequence"/>
</dbReference>
<dbReference type="GO" id="GO:0008757">
    <property type="term" value="F:S-adenosylmethionine-dependent methyltransferase activity"/>
    <property type="evidence" value="ECO:0007669"/>
    <property type="project" value="TreeGrafter"/>
</dbReference>
<gene>
    <name evidence="6" type="ORF">HG542_02240</name>
</gene>
<protein>
    <submittedName>
        <fullName evidence="6">Methyltransferase</fullName>
    </submittedName>
</protein>
<reference evidence="6 7" key="1">
    <citation type="submission" date="2020-04" db="EMBL/GenBank/DDBJ databases">
        <title>Draft Genome Sequence of Streptomyces morookaense DSM 40503, an 8-azaguanine-producing strain.</title>
        <authorList>
            <person name="Qi J."/>
            <person name="Gao J.-M."/>
        </authorList>
    </citation>
    <scope>NUCLEOTIDE SEQUENCE [LARGE SCALE GENOMIC DNA]</scope>
    <source>
        <strain evidence="6 7">DSM 40503</strain>
    </source>
</reference>
<dbReference type="CDD" id="cd02440">
    <property type="entry name" value="AdoMet_MTases"/>
    <property type="match status" value="1"/>
</dbReference>
<evidence type="ECO:0000259" key="5">
    <source>
        <dbReference type="Pfam" id="PF05175"/>
    </source>
</evidence>
<dbReference type="InterPro" id="IPR004557">
    <property type="entry name" value="PrmC-related"/>
</dbReference>
<dbReference type="AlphaFoldDB" id="A0A7Y7AZX3"/>
<evidence type="ECO:0000313" key="7">
    <source>
        <dbReference type="Proteomes" id="UP000587462"/>
    </source>
</evidence>
<dbReference type="Gene3D" id="3.40.50.150">
    <property type="entry name" value="Vaccinia Virus protein VP39"/>
    <property type="match status" value="1"/>
</dbReference>
<proteinExistence type="inferred from homology"/>
<keyword evidence="2 6" id="KW-0489">Methyltransferase</keyword>
<dbReference type="InterPro" id="IPR029063">
    <property type="entry name" value="SAM-dependent_MTases_sf"/>
</dbReference>
<keyword evidence="7" id="KW-1185">Reference proteome</keyword>
<dbReference type="Pfam" id="PF05175">
    <property type="entry name" value="MTS"/>
    <property type="match status" value="1"/>
</dbReference>
<dbReference type="NCBIfam" id="TIGR00537">
    <property type="entry name" value="hemK_rel_arch"/>
    <property type="match status" value="1"/>
</dbReference>
<feature type="domain" description="Methyltransferase small" evidence="5">
    <location>
        <begin position="5"/>
        <end position="105"/>
    </location>
</feature>
<name>A0A7Y7AZX3_STRMO</name>
<accession>A0A7Y7AZX3</accession>
<sequence length="217" mass="22920">MPLFTFPGVYAPQEDTRLLIAALRRECLPPAARVLDVGTGSGALALAASLHGAAEVTAVDVSLRAVLSARLNGLLARRPIRTVRGDLLGPVAGQRFDLVLANPPYLPAPPARYPPRGAARTHDAGEDGRIVLDRLCAGVPAVLSPSGVLLLVHSSLCRVDVTLELLARAGLPARVTDRVLTRLGPVTLARADWLADRGLIEPGQEKEELVVIRAQAP</sequence>
<organism evidence="6 7">
    <name type="scientific">Streptomyces morookaense</name>
    <name type="common">Streptoverticillium morookaense</name>
    <dbReference type="NCBI Taxonomy" id="1970"/>
    <lineage>
        <taxon>Bacteria</taxon>
        <taxon>Bacillati</taxon>
        <taxon>Actinomycetota</taxon>
        <taxon>Actinomycetes</taxon>
        <taxon>Kitasatosporales</taxon>
        <taxon>Streptomycetaceae</taxon>
        <taxon>Streptomyces</taxon>
    </lineage>
</organism>
<dbReference type="GO" id="GO:0008170">
    <property type="term" value="F:N-methyltransferase activity"/>
    <property type="evidence" value="ECO:0007669"/>
    <property type="project" value="UniProtKB-ARBA"/>
</dbReference>
<dbReference type="PANTHER" id="PTHR45875:SF1">
    <property type="entry name" value="METHYLTRANSFERASE N6AMT1"/>
    <property type="match status" value="1"/>
</dbReference>
<keyword evidence="3 6" id="KW-0808">Transferase</keyword>
<dbReference type="EMBL" id="JABBXF010000004">
    <property type="protein sequence ID" value="NVK76475.1"/>
    <property type="molecule type" value="Genomic_DNA"/>
</dbReference>
<comment type="caution">
    <text evidence="6">The sequence shown here is derived from an EMBL/GenBank/DDBJ whole genome shotgun (WGS) entry which is preliminary data.</text>
</comment>
<keyword evidence="4" id="KW-0949">S-adenosyl-L-methionine</keyword>
<dbReference type="InterPro" id="IPR052190">
    <property type="entry name" value="Euk-Arch_PrmC-MTase"/>
</dbReference>